<evidence type="ECO:0000313" key="3">
    <source>
        <dbReference type="Proteomes" id="UP000541444"/>
    </source>
</evidence>
<sequence length="72" mass="8176">MEEVDHLADERSKAQFDVKAMKIVWAGSKQQLDVSEQIARLISSDPGFCKDNRTTLSRKDLFKSTLRKVAHA</sequence>
<dbReference type="PANTHER" id="PTHR10909">
    <property type="entry name" value="ELECTRON TRANSPORT OXIDOREDUCTASE"/>
    <property type="match status" value="1"/>
</dbReference>
<dbReference type="InterPro" id="IPR037069">
    <property type="entry name" value="AcylCoA_DH/ox_N_sf"/>
</dbReference>
<protein>
    <recommendedName>
        <fullName evidence="1">Acyl-coenzyme A oxidase N-terminal domain-containing protein</fullName>
    </recommendedName>
</protein>
<keyword evidence="3" id="KW-1185">Reference proteome</keyword>
<accession>A0A7J7LMX8</accession>
<proteinExistence type="predicted"/>
<dbReference type="OrthoDB" id="1706357at2759"/>
<dbReference type="Gene3D" id="1.10.540.10">
    <property type="entry name" value="Acyl-CoA dehydrogenase/oxidase, N-terminal domain"/>
    <property type="match status" value="1"/>
</dbReference>
<dbReference type="Pfam" id="PF14749">
    <property type="entry name" value="Acyl-CoA_ox_N"/>
    <property type="match status" value="1"/>
</dbReference>
<dbReference type="GO" id="GO:0055088">
    <property type="term" value="P:lipid homeostasis"/>
    <property type="evidence" value="ECO:0007669"/>
    <property type="project" value="TreeGrafter"/>
</dbReference>
<name>A0A7J7LMX8_9MAGN</name>
<reference evidence="2 3" key="1">
    <citation type="journal article" date="2020" name="IScience">
        <title>Genome Sequencing of the Endangered Kingdonia uniflora (Circaeasteraceae, Ranunculales) Reveals Potential Mechanisms of Evolutionary Specialization.</title>
        <authorList>
            <person name="Sun Y."/>
            <person name="Deng T."/>
            <person name="Zhang A."/>
            <person name="Moore M.J."/>
            <person name="Landis J.B."/>
            <person name="Lin N."/>
            <person name="Zhang H."/>
            <person name="Zhang X."/>
            <person name="Huang J."/>
            <person name="Zhang X."/>
            <person name="Sun H."/>
            <person name="Wang H."/>
        </authorList>
    </citation>
    <scope>NUCLEOTIDE SEQUENCE [LARGE SCALE GENOMIC DNA]</scope>
    <source>
        <strain evidence="2">TB1705</strain>
        <tissue evidence="2">Leaf</tissue>
    </source>
</reference>
<dbReference type="Proteomes" id="UP000541444">
    <property type="component" value="Unassembled WGS sequence"/>
</dbReference>
<organism evidence="2 3">
    <name type="scientific">Kingdonia uniflora</name>
    <dbReference type="NCBI Taxonomy" id="39325"/>
    <lineage>
        <taxon>Eukaryota</taxon>
        <taxon>Viridiplantae</taxon>
        <taxon>Streptophyta</taxon>
        <taxon>Embryophyta</taxon>
        <taxon>Tracheophyta</taxon>
        <taxon>Spermatophyta</taxon>
        <taxon>Magnoliopsida</taxon>
        <taxon>Ranunculales</taxon>
        <taxon>Circaeasteraceae</taxon>
        <taxon>Kingdonia</taxon>
    </lineage>
</organism>
<dbReference type="GO" id="GO:0005777">
    <property type="term" value="C:peroxisome"/>
    <property type="evidence" value="ECO:0007669"/>
    <property type="project" value="InterPro"/>
</dbReference>
<dbReference type="GO" id="GO:0033540">
    <property type="term" value="P:fatty acid beta-oxidation using acyl-CoA oxidase"/>
    <property type="evidence" value="ECO:0007669"/>
    <property type="project" value="TreeGrafter"/>
</dbReference>
<evidence type="ECO:0000313" key="2">
    <source>
        <dbReference type="EMBL" id="KAF6143880.1"/>
    </source>
</evidence>
<dbReference type="EMBL" id="JACGCM010002161">
    <property type="protein sequence ID" value="KAF6143880.1"/>
    <property type="molecule type" value="Genomic_DNA"/>
</dbReference>
<comment type="caution">
    <text evidence="2">The sequence shown here is derived from an EMBL/GenBank/DDBJ whole genome shotgun (WGS) entry which is preliminary data.</text>
</comment>
<dbReference type="GO" id="GO:0071949">
    <property type="term" value="F:FAD binding"/>
    <property type="evidence" value="ECO:0007669"/>
    <property type="project" value="InterPro"/>
</dbReference>
<dbReference type="PANTHER" id="PTHR10909:SF250">
    <property type="entry name" value="PEROXISOMAL ACYL-COENZYME A OXIDASE 1"/>
    <property type="match status" value="1"/>
</dbReference>
<dbReference type="GO" id="GO:0001676">
    <property type="term" value="P:long-chain fatty acid metabolic process"/>
    <property type="evidence" value="ECO:0007669"/>
    <property type="project" value="TreeGrafter"/>
</dbReference>
<dbReference type="GO" id="GO:0005504">
    <property type="term" value="F:fatty acid binding"/>
    <property type="evidence" value="ECO:0007669"/>
    <property type="project" value="TreeGrafter"/>
</dbReference>
<dbReference type="AlphaFoldDB" id="A0A7J7LMX8"/>
<evidence type="ECO:0000259" key="1">
    <source>
        <dbReference type="Pfam" id="PF14749"/>
    </source>
</evidence>
<dbReference type="GO" id="GO:0003997">
    <property type="term" value="F:acyl-CoA oxidase activity"/>
    <property type="evidence" value="ECO:0007669"/>
    <property type="project" value="InterPro"/>
</dbReference>
<gene>
    <name evidence="2" type="ORF">GIB67_001674</name>
</gene>
<feature type="domain" description="Acyl-coenzyme A oxidase N-terminal" evidence="1">
    <location>
        <begin position="17"/>
        <end position="71"/>
    </location>
</feature>
<dbReference type="InterPro" id="IPR012258">
    <property type="entry name" value="Acyl-CoA_oxidase"/>
</dbReference>
<dbReference type="InterPro" id="IPR029320">
    <property type="entry name" value="Acyl-CoA_ox_N"/>
</dbReference>